<evidence type="ECO:0000256" key="1">
    <source>
        <dbReference type="ARBA" id="ARBA00022448"/>
    </source>
</evidence>
<keyword evidence="3" id="KW-0472">Membrane</keyword>
<dbReference type="Gene3D" id="3.40.50.300">
    <property type="entry name" value="P-loop containing nucleotide triphosphate hydrolases"/>
    <property type="match status" value="1"/>
</dbReference>
<comment type="caution">
    <text evidence="7">The sequence shown here is derived from an EMBL/GenBank/DDBJ whole genome shotgun (WGS) entry which is preliminary data.</text>
</comment>
<dbReference type="InterPro" id="IPR050093">
    <property type="entry name" value="ABC_SmlMolc_Importer"/>
</dbReference>
<sequence length="245" mass="26859">MSAAQGSMPGAIRGAIPAPMPPSPLLEVRGLRRRIGERSLFDIDTLAFPRATAVVLTGVNGAGKTTLLRMVAGLERAPGATVHWRGEDGGERRAPLDPLPPQLRRRIAYMHQHPYLFRTSVRENIAYGLKGRGLSGSDIEKRIDTALDWAGIVHVQDTAPDRLSGGEIQRVALARAKVLEPDLLLLDEPTSSLDGHAREQVIALVQQLAEEGRTVVMICHDRDLINLPGVVRWKLSEGRLDTHHR</sequence>
<proteinExistence type="predicted"/>
<dbReference type="InterPro" id="IPR003593">
    <property type="entry name" value="AAA+_ATPase"/>
</dbReference>
<keyword evidence="3" id="KW-0997">Cell inner membrane</keyword>
<evidence type="ECO:0000256" key="5">
    <source>
        <dbReference type="ARBA" id="ARBA00022840"/>
    </source>
</evidence>
<evidence type="ECO:0000256" key="4">
    <source>
        <dbReference type="ARBA" id="ARBA00022741"/>
    </source>
</evidence>
<evidence type="ECO:0000256" key="3">
    <source>
        <dbReference type="ARBA" id="ARBA00022519"/>
    </source>
</evidence>
<evidence type="ECO:0000313" key="7">
    <source>
        <dbReference type="EMBL" id="CAG9177124.1"/>
    </source>
</evidence>
<dbReference type="InterPro" id="IPR003439">
    <property type="entry name" value="ABC_transporter-like_ATP-bd"/>
</dbReference>
<dbReference type="PANTHER" id="PTHR42781">
    <property type="entry name" value="SPERMIDINE/PUTRESCINE IMPORT ATP-BINDING PROTEIN POTA"/>
    <property type="match status" value="1"/>
</dbReference>
<keyword evidence="4" id="KW-0547">Nucleotide-binding</keyword>
<dbReference type="SMART" id="SM00382">
    <property type="entry name" value="AAA"/>
    <property type="match status" value="1"/>
</dbReference>
<evidence type="ECO:0000313" key="8">
    <source>
        <dbReference type="Proteomes" id="UP000721236"/>
    </source>
</evidence>
<evidence type="ECO:0000259" key="6">
    <source>
        <dbReference type="PROSITE" id="PS50893"/>
    </source>
</evidence>
<dbReference type="CDD" id="cd03225">
    <property type="entry name" value="ABC_cobalt_CbiO_domain1"/>
    <property type="match status" value="1"/>
</dbReference>
<evidence type="ECO:0000256" key="2">
    <source>
        <dbReference type="ARBA" id="ARBA00022475"/>
    </source>
</evidence>
<dbReference type="PROSITE" id="PS50893">
    <property type="entry name" value="ABC_TRANSPORTER_2"/>
    <property type="match status" value="1"/>
</dbReference>
<dbReference type="InterPro" id="IPR015856">
    <property type="entry name" value="ABC_transpr_CbiO/EcfA_su"/>
</dbReference>
<accession>A0ABN7YUF7</accession>
<name>A0ABN7YUF7_9BURK</name>
<feature type="domain" description="ABC transporter" evidence="6">
    <location>
        <begin position="26"/>
        <end position="245"/>
    </location>
</feature>
<dbReference type="PANTHER" id="PTHR42781:SF4">
    <property type="entry name" value="SPERMIDINE_PUTRESCINE IMPORT ATP-BINDING PROTEIN POTA"/>
    <property type="match status" value="1"/>
</dbReference>
<keyword evidence="2" id="KW-1003">Cell membrane</keyword>
<dbReference type="InterPro" id="IPR027417">
    <property type="entry name" value="P-loop_NTPase"/>
</dbReference>
<keyword evidence="1" id="KW-0813">Transport</keyword>
<reference evidence="7 8" key="1">
    <citation type="submission" date="2021-08" db="EMBL/GenBank/DDBJ databases">
        <authorList>
            <person name="Peeters C."/>
        </authorList>
    </citation>
    <scope>NUCLEOTIDE SEQUENCE [LARGE SCALE GENOMIC DNA]</scope>
    <source>
        <strain evidence="7 8">LMG 21510</strain>
    </source>
</reference>
<gene>
    <name evidence="7" type="primary">fbpC2_2</name>
    <name evidence="7" type="ORF">LMG21510_03215</name>
</gene>
<dbReference type="Pfam" id="PF00005">
    <property type="entry name" value="ABC_tran"/>
    <property type="match status" value="1"/>
</dbReference>
<keyword evidence="5 7" id="KW-0067">ATP-binding</keyword>
<protein>
    <submittedName>
        <fullName evidence="7">Fe(3+) ions import ATP-binding protein FbpC 2</fullName>
    </submittedName>
</protein>
<dbReference type="Proteomes" id="UP000721236">
    <property type="component" value="Unassembled WGS sequence"/>
</dbReference>
<keyword evidence="8" id="KW-1185">Reference proteome</keyword>
<dbReference type="GO" id="GO:0005524">
    <property type="term" value="F:ATP binding"/>
    <property type="evidence" value="ECO:0007669"/>
    <property type="project" value="UniProtKB-KW"/>
</dbReference>
<dbReference type="SUPFAM" id="SSF52540">
    <property type="entry name" value="P-loop containing nucleoside triphosphate hydrolases"/>
    <property type="match status" value="1"/>
</dbReference>
<organism evidence="7 8">
    <name type="scientific">Cupriavidus respiraculi</name>
    <dbReference type="NCBI Taxonomy" id="195930"/>
    <lineage>
        <taxon>Bacteria</taxon>
        <taxon>Pseudomonadati</taxon>
        <taxon>Pseudomonadota</taxon>
        <taxon>Betaproteobacteria</taxon>
        <taxon>Burkholderiales</taxon>
        <taxon>Burkholderiaceae</taxon>
        <taxon>Cupriavidus</taxon>
    </lineage>
</organism>
<dbReference type="EMBL" id="CAJZAH010000003">
    <property type="protein sequence ID" value="CAG9177124.1"/>
    <property type="molecule type" value="Genomic_DNA"/>
</dbReference>